<evidence type="ECO:0000313" key="20">
    <source>
        <dbReference type="Proteomes" id="UP000321051"/>
    </source>
</evidence>
<keyword evidence="11 16" id="KW-0460">Magnesium</keyword>
<dbReference type="EMBL" id="BJUN01000004">
    <property type="protein sequence ID" value="GEK58077.1"/>
    <property type="molecule type" value="Genomic_DNA"/>
</dbReference>
<sequence>MEKKIAILPGDGIGREVTEAAAQVLKQVETSFNHSFTFEYADIGGGAVDKYDDPLPAHTLDICKKSDAILLGAVGGPAWDHLPGEKRPEKGLLRIRKELRLFANLRPVRSFKSLLHSSPLREEVIDGVDVMIVRELTGGLYFGEPRERRTIDGEEAAVDTLVYKKSEIQRIVQQAFEIARLRTQKVISVDKANVLESSRLWRETAEETARDYPDVELEHMLVDNAAMQIMYDPKKLDVIVTENMFGDILSDEASMLTGSLGMLPSASIGSEKPALYEPVHGSAPDIAGKKIANPLATIASSAMMLKYSFGLQRESDVVEEAIEQVLLEGLLPADLSRGETSAASTDEITKAVCRHIERLALK</sequence>
<comment type="cofactor">
    <cofactor evidence="2">
        <name>Mn(2+)</name>
        <dbReference type="ChEBI" id="CHEBI:29035"/>
    </cofactor>
</comment>
<reference evidence="19 20" key="1">
    <citation type="submission" date="2019-07" db="EMBL/GenBank/DDBJ databases">
        <title>Whole genome shotgun sequence of Marinococcus halophilus NBRC 102359.</title>
        <authorList>
            <person name="Hosoyama A."/>
            <person name="Uohara A."/>
            <person name="Ohji S."/>
            <person name="Ichikawa N."/>
        </authorList>
    </citation>
    <scope>NUCLEOTIDE SEQUENCE [LARGE SCALE GENOMIC DNA]</scope>
    <source>
        <strain evidence="19 20">NBRC 102359</strain>
    </source>
</reference>
<evidence type="ECO:0000256" key="14">
    <source>
        <dbReference type="ARBA" id="ARBA00023304"/>
    </source>
</evidence>
<dbReference type="SMART" id="SM01329">
    <property type="entry name" value="Iso_dh"/>
    <property type="match status" value="1"/>
</dbReference>
<feature type="binding site" evidence="16">
    <location>
        <position position="247"/>
    </location>
    <ligand>
        <name>Mg(2+)</name>
        <dbReference type="ChEBI" id="CHEBI:18420"/>
    </ligand>
</feature>
<dbReference type="InterPro" id="IPR004429">
    <property type="entry name" value="Isopropylmalate_DH"/>
</dbReference>
<comment type="subunit">
    <text evidence="6 16 17">Homodimer.</text>
</comment>
<evidence type="ECO:0000256" key="4">
    <source>
        <dbReference type="ARBA" id="ARBA00004762"/>
    </source>
</evidence>
<dbReference type="OrthoDB" id="9806254at2"/>
<evidence type="ECO:0000256" key="17">
    <source>
        <dbReference type="RuleBase" id="RU004445"/>
    </source>
</evidence>
<dbReference type="EC" id="1.1.1.85" evidence="16"/>
<evidence type="ECO:0000256" key="12">
    <source>
        <dbReference type="ARBA" id="ARBA00023002"/>
    </source>
</evidence>
<dbReference type="PANTHER" id="PTHR42979:SF1">
    <property type="entry name" value="3-ISOPROPYLMALATE DEHYDROGENASE"/>
    <property type="match status" value="1"/>
</dbReference>
<dbReference type="HAMAP" id="MF_01033">
    <property type="entry name" value="LeuB_type1"/>
    <property type="match status" value="1"/>
</dbReference>
<dbReference type="GO" id="GO:0009098">
    <property type="term" value="P:L-leucine biosynthetic process"/>
    <property type="evidence" value="ECO:0007669"/>
    <property type="project" value="UniProtKB-UniRule"/>
</dbReference>
<dbReference type="GO" id="GO:0003862">
    <property type="term" value="F:3-isopropylmalate dehydrogenase activity"/>
    <property type="evidence" value="ECO:0007669"/>
    <property type="project" value="UniProtKB-UniRule"/>
</dbReference>
<dbReference type="STRING" id="1371.GCA_900166605_02042"/>
<dbReference type="NCBIfam" id="TIGR00169">
    <property type="entry name" value="leuB"/>
    <property type="match status" value="1"/>
</dbReference>
<evidence type="ECO:0000256" key="8">
    <source>
        <dbReference type="ARBA" id="ARBA00022490"/>
    </source>
</evidence>
<comment type="caution">
    <text evidence="19">The sequence shown here is derived from an EMBL/GenBank/DDBJ whole genome shotgun (WGS) entry which is preliminary data.</text>
</comment>
<evidence type="ECO:0000256" key="6">
    <source>
        <dbReference type="ARBA" id="ARBA00011738"/>
    </source>
</evidence>
<evidence type="ECO:0000256" key="16">
    <source>
        <dbReference type="HAMAP-Rule" id="MF_01033"/>
    </source>
</evidence>
<dbReference type="PANTHER" id="PTHR42979">
    <property type="entry name" value="3-ISOPROPYLMALATE DEHYDROGENASE"/>
    <property type="match status" value="1"/>
</dbReference>
<comment type="cofactor">
    <cofactor evidence="16 17">
        <name>Mg(2+)</name>
        <dbReference type="ChEBI" id="CHEBI:18420"/>
    </cofactor>
    <cofactor evidence="16 17">
        <name>Mn(2+)</name>
        <dbReference type="ChEBI" id="CHEBI:29035"/>
    </cofactor>
    <text evidence="16 17">Binds 1 Mg(2+) or Mn(2+) ion per subunit.</text>
</comment>
<comment type="subcellular location">
    <subcellularLocation>
        <location evidence="3 16">Cytoplasm</location>
    </subcellularLocation>
</comment>
<evidence type="ECO:0000256" key="9">
    <source>
        <dbReference type="ARBA" id="ARBA00022605"/>
    </source>
</evidence>
<feature type="binding site" evidence="16">
    <location>
        <position position="251"/>
    </location>
    <ligand>
        <name>Mg(2+)</name>
        <dbReference type="ChEBI" id="CHEBI:18420"/>
    </ligand>
</feature>
<evidence type="ECO:0000256" key="13">
    <source>
        <dbReference type="ARBA" id="ARBA00023027"/>
    </source>
</evidence>
<keyword evidence="16" id="KW-0464">Manganese</keyword>
<dbReference type="GO" id="GO:0005829">
    <property type="term" value="C:cytosol"/>
    <property type="evidence" value="ECO:0007669"/>
    <property type="project" value="TreeGrafter"/>
</dbReference>
<dbReference type="Pfam" id="PF00180">
    <property type="entry name" value="Iso_dh"/>
    <property type="match status" value="1"/>
</dbReference>
<name>A0A510Y6H2_MARHA</name>
<feature type="site" description="Important for catalysis" evidence="16">
    <location>
        <position position="191"/>
    </location>
</feature>
<keyword evidence="8 16" id="KW-0963">Cytoplasm</keyword>
<accession>A0A510Y6H2</accession>
<evidence type="ECO:0000256" key="2">
    <source>
        <dbReference type="ARBA" id="ARBA00001936"/>
    </source>
</evidence>
<comment type="similarity">
    <text evidence="5 16">Belongs to the isocitrate and isopropylmalate dehydrogenases family. LeuB type 1 subfamily.</text>
</comment>
<comment type="pathway">
    <text evidence="4 16 17">Amino-acid biosynthesis; L-leucine biosynthesis; L-leucine from 3-methyl-2-oxobutanoate: step 3/4.</text>
</comment>
<feature type="binding site" evidence="16">
    <location>
        <begin position="76"/>
        <end position="89"/>
    </location>
    <ligand>
        <name>NAD(+)</name>
        <dbReference type="ChEBI" id="CHEBI:57540"/>
    </ligand>
</feature>
<keyword evidence="20" id="KW-1185">Reference proteome</keyword>
<evidence type="ECO:0000256" key="11">
    <source>
        <dbReference type="ARBA" id="ARBA00022842"/>
    </source>
</evidence>
<evidence type="ECO:0000256" key="3">
    <source>
        <dbReference type="ARBA" id="ARBA00004496"/>
    </source>
</evidence>
<feature type="domain" description="Isopropylmalate dehydrogenase-like" evidence="18">
    <location>
        <begin position="4"/>
        <end position="352"/>
    </location>
</feature>
<evidence type="ECO:0000256" key="1">
    <source>
        <dbReference type="ARBA" id="ARBA00000624"/>
    </source>
</evidence>
<feature type="binding site" evidence="16">
    <location>
        <position position="96"/>
    </location>
    <ligand>
        <name>substrate</name>
    </ligand>
</feature>
<gene>
    <name evidence="16 19" type="primary">leuB</name>
    <name evidence="19" type="ORF">MHA01_09820</name>
</gene>
<keyword evidence="10 16" id="KW-0479">Metal-binding</keyword>
<dbReference type="PROSITE" id="PS00470">
    <property type="entry name" value="IDH_IMDH"/>
    <property type="match status" value="1"/>
</dbReference>
<dbReference type="InterPro" id="IPR024084">
    <property type="entry name" value="IsoPropMal-DH-like_dom"/>
</dbReference>
<feature type="site" description="Important for catalysis" evidence="16">
    <location>
        <position position="141"/>
    </location>
</feature>
<dbReference type="UniPathway" id="UPA00048">
    <property type="reaction ID" value="UER00072"/>
</dbReference>
<dbReference type="GO" id="GO:0051287">
    <property type="term" value="F:NAD binding"/>
    <property type="evidence" value="ECO:0007669"/>
    <property type="project" value="InterPro"/>
</dbReference>
<evidence type="ECO:0000256" key="10">
    <source>
        <dbReference type="ARBA" id="ARBA00022723"/>
    </source>
</evidence>
<dbReference type="FunFam" id="3.40.718.10:FF:000028">
    <property type="entry name" value="3-isopropylmalate dehydrogenase"/>
    <property type="match status" value="1"/>
</dbReference>
<comment type="function">
    <text evidence="15 16 17">Catalyzes the oxidation of 3-carboxy-2-hydroxy-4-methylpentanoate (3-isopropylmalate) to 3-carboxy-4-methyl-2-oxopentanoate. The product decarboxylates to 4-methyl-2 oxopentanoate.</text>
</comment>
<keyword evidence="13 16" id="KW-0520">NAD</keyword>
<keyword evidence="12 16" id="KW-0560">Oxidoreductase</keyword>
<dbReference type="RefSeq" id="WP_079475808.1">
    <property type="nucleotide sequence ID" value="NZ_BJUN01000004.1"/>
</dbReference>
<proteinExistence type="inferred from homology"/>
<dbReference type="SUPFAM" id="SSF53659">
    <property type="entry name" value="Isocitrate/Isopropylmalate dehydrogenase-like"/>
    <property type="match status" value="1"/>
</dbReference>
<evidence type="ECO:0000313" key="19">
    <source>
        <dbReference type="EMBL" id="GEK58077.1"/>
    </source>
</evidence>
<feature type="binding site" evidence="16">
    <location>
        <position position="223"/>
    </location>
    <ligand>
        <name>substrate</name>
    </ligand>
</feature>
<feature type="binding site" evidence="16">
    <location>
        <position position="223"/>
    </location>
    <ligand>
        <name>Mg(2+)</name>
        <dbReference type="ChEBI" id="CHEBI:18420"/>
    </ligand>
</feature>
<feature type="binding site" evidence="16">
    <location>
        <position position="106"/>
    </location>
    <ligand>
        <name>substrate</name>
    </ligand>
</feature>
<dbReference type="Proteomes" id="UP000321051">
    <property type="component" value="Unassembled WGS sequence"/>
</dbReference>
<dbReference type="InterPro" id="IPR019818">
    <property type="entry name" value="IsoCit/isopropylmalate_DH_CS"/>
</dbReference>
<evidence type="ECO:0000256" key="5">
    <source>
        <dbReference type="ARBA" id="ARBA00008319"/>
    </source>
</evidence>
<dbReference type="Gene3D" id="3.40.718.10">
    <property type="entry name" value="Isopropylmalate Dehydrogenase"/>
    <property type="match status" value="1"/>
</dbReference>
<organism evidence="19 20">
    <name type="scientific">Marinococcus halophilus</name>
    <dbReference type="NCBI Taxonomy" id="1371"/>
    <lineage>
        <taxon>Bacteria</taxon>
        <taxon>Bacillati</taxon>
        <taxon>Bacillota</taxon>
        <taxon>Bacilli</taxon>
        <taxon>Bacillales</taxon>
        <taxon>Bacillaceae</taxon>
        <taxon>Marinococcus</taxon>
    </lineage>
</organism>
<dbReference type="GO" id="GO:0000287">
    <property type="term" value="F:magnesium ion binding"/>
    <property type="evidence" value="ECO:0007669"/>
    <property type="project" value="InterPro"/>
</dbReference>
<evidence type="ECO:0000259" key="18">
    <source>
        <dbReference type="SMART" id="SM01329"/>
    </source>
</evidence>
<evidence type="ECO:0000256" key="7">
    <source>
        <dbReference type="ARBA" id="ARBA00022430"/>
    </source>
</evidence>
<keyword evidence="7 16" id="KW-0432">Leucine biosynthesis</keyword>
<keyword evidence="14 16" id="KW-0100">Branched-chain amino acid biosynthesis</keyword>
<evidence type="ECO:0000256" key="15">
    <source>
        <dbReference type="ARBA" id="ARBA00023577"/>
    </source>
</evidence>
<feature type="binding site" evidence="16">
    <location>
        <position position="134"/>
    </location>
    <ligand>
        <name>substrate</name>
    </ligand>
</feature>
<protein>
    <recommendedName>
        <fullName evidence="16">3-isopropylmalate dehydrogenase</fullName>
        <ecNumber evidence="16">1.1.1.85</ecNumber>
    </recommendedName>
    <alternativeName>
        <fullName evidence="16">3-IPM-DH</fullName>
    </alternativeName>
    <alternativeName>
        <fullName evidence="16">Beta-IPM dehydrogenase</fullName>
        <shortName evidence="16">IMDH</shortName>
    </alternativeName>
</protein>
<keyword evidence="9 16" id="KW-0028">Amino-acid biosynthesis</keyword>
<comment type="catalytic activity">
    <reaction evidence="1 16 17">
        <text>(2R,3S)-3-isopropylmalate + NAD(+) = 4-methyl-2-oxopentanoate + CO2 + NADH</text>
        <dbReference type="Rhea" id="RHEA:32271"/>
        <dbReference type="ChEBI" id="CHEBI:16526"/>
        <dbReference type="ChEBI" id="CHEBI:17865"/>
        <dbReference type="ChEBI" id="CHEBI:35121"/>
        <dbReference type="ChEBI" id="CHEBI:57540"/>
        <dbReference type="ChEBI" id="CHEBI:57945"/>
        <dbReference type="EC" id="1.1.1.85"/>
    </reaction>
</comment>
<feature type="binding site" evidence="16">
    <location>
        <begin position="281"/>
        <end position="293"/>
    </location>
    <ligand>
        <name>NAD(+)</name>
        <dbReference type="ChEBI" id="CHEBI:57540"/>
    </ligand>
</feature>
<dbReference type="AlphaFoldDB" id="A0A510Y6H2"/>